<evidence type="ECO:0000256" key="2">
    <source>
        <dbReference type="ARBA" id="ARBA00022525"/>
    </source>
</evidence>
<feature type="compositionally biased region" description="Low complexity" evidence="4">
    <location>
        <begin position="414"/>
        <end position="423"/>
    </location>
</feature>
<feature type="chain" id="PRO_5035830259" evidence="5">
    <location>
        <begin position="25"/>
        <end position="587"/>
    </location>
</feature>
<evidence type="ECO:0000313" key="8">
    <source>
        <dbReference type="Proteomes" id="UP000677803"/>
    </source>
</evidence>
<feature type="region of interest" description="Disordered" evidence="4">
    <location>
        <begin position="269"/>
        <end position="291"/>
    </location>
</feature>
<dbReference type="InterPro" id="IPR054554">
    <property type="entry name" value="ZP1/4_Ig-like"/>
</dbReference>
<reference evidence="7" key="1">
    <citation type="submission" date="2021-05" db="EMBL/GenBank/DDBJ databases">
        <authorList>
            <person name="Tigano A."/>
        </authorList>
    </citation>
    <scope>NUCLEOTIDE SEQUENCE</scope>
</reference>
<feature type="region of interest" description="Disordered" evidence="4">
    <location>
        <begin position="446"/>
        <end position="471"/>
    </location>
</feature>
<comment type="subcellular location">
    <subcellularLocation>
        <location evidence="1">Secreted</location>
    </subcellularLocation>
</comment>
<feature type="signal peptide" evidence="5">
    <location>
        <begin position="1"/>
        <end position="24"/>
    </location>
</feature>
<evidence type="ECO:0000256" key="3">
    <source>
        <dbReference type="ARBA" id="ARBA00022729"/>
    </source>
</evidence>
<dbReference type="OrthoDB" id="8857209at2759"/>
<feature type="region of interest" description="Disordered" evidence="4">
    <location>
        <begin position="401"/>
        <end position="427"/>
    </location>
</feature>
<dbReference type="Proteomes" id="UP000677803">
    <property type="component" value="Unassembled WGS sequence"/>
</dbReference>
<organism evidence="7 8">
    <name type="scientific">Menidia menidia</name>
    <name type="common">Atlantic silverside</name>
    <dbReference type="NCBI Taxonomy" id="238744"/>
    <lineage>
        <taxon>Eukaryota</taxon>
        <taxon>Metazoa</taxon>
        <taxon>Chordata</taxon>
        <taxon>Craniata</taxon>
        <taxon>Vertebrata</taxon>
        <taxon>Euteleostomi</taxon>
        <taxon>Actinopterygii</taxon>
        <taxon>Neopterygii</taxon>
        <taxon>Teleostei</taxon>
        <taxon>Neoteleostei</taxon>
        <taxon>Acanthomorphata</taxon>
        <taxon>Ovalentaria</taxon>
        <taxon>Atherinomorphae</taxon>
        <taxon>Atheriniformes</taxon>
        <taxon>Atherinopsidae</taxon>
        <taxon>Menidiinae</taxon>
        <taxon>Menidia</taxon>
    </lineage>
</organism>
<sequence length="587" mass="64366">MAGKNHLMCVSVIAILASLELCEGQAVEEEVDKGGRPVRGSHNLRRVVSGLKQEPEAQKRPGSLVFQNDPKGGLYSSNVSQDVLAAKLKQMDPSVQCSESLMTLTVKRIGAALFLVDSGEETLTPLSQMRSSCGYSVKRSRRDVQYAANYQGCHVNKQDGDYVLPLRLWGSPVAMSCPVMLPSPIIFCFPSKMVLKISGVSANELKVKMSGTWQPLSLACSSCGLNFNDFAGELTLSAPYNTGPCMQVKDEEYLLTLQWADFELEATCPSAPKTDPSKGTSTPPSDRDQVPQNPLYPYFPMFSQYLEPPPTRSPATVASLPQFSFVAGDATNKPFVASSAQHPSVPFMPQFPPFFLVPRSETPAIPSSNQGAAAPQAPFPLMPHQYPIPFFPQFHMVPGISQPTTPTPPHATQVSVSTPSSSTGKETLQAPGLVFSVSKYPFNSFPKHPSSPGVQTQAAKDPKPAIQQPKPQDLYHRKFPIPVLHPQLNYDSSRLNYQLQAPAPTPVSAPSTEKQAAEEQFYQPHPFMPLYMVPKRGPMPVYLDYPAVHPINVPPSDHHKLGTIYKLVNPLFPFPSDQRKKALEERR</sequence>
<proteinExistence type="predicted"/>
<evidence type="ECO:0000256" key="5">
    <source>
        <dbReference type="SAM" id="SignalP"/>
    </source>
</evidence>
<protein>
    <submittedName>
        <fullName evidence="7">(Atlantic silverside) hypothetical protein</fullName>
    </submittedName>
</protein>
<dbReference type="Pfam" id="PF22821">
    <property type="entry name" value="ZP1_ZP4_Ig-like"/>
    <property type="match status" value="1"/>
</dbReference>
<evidence type="ECO:0000256" key="1">
    <source>
        <dbReference type="ARBA" id="ARBA00004613"/>
    </source>
</evidence>
<evidence type="ECO:0000313" key="7">
    <source>
        <dbReference type="EMBL" id="CAG5980907.1"/>
    </source>
</evidence>
<evidence type="ECO:0000256" key="4">
    <source>
        <dbReference type="SAM" id="MobiDB-lite"/>
    </source>
</evidence>
<gene>
    <name evidence="7" type="ORF">MMEN_LOCUS16323</name>
</gene>
<accession>A0A8S4BPF7</accession>
<keyword evidence="3 5" id="KW-0732">Signal</keyword>
<dbReference type="AlphaFoldDB" id="A0A8S4BPF7"/>
<keyword evidence="8" id="KW-1185">Reference proteome</keyword>
<comment type="caution">
    <text evidence="7">The sequence shown here is derived from an EMBL/GenBank/DDBJ whole genome shotgun (WGS) entry which is preliminary data.</text>
</comment>
<dbReference type="EMBL" id="CAJRST010033334">
    <property type="protein sequence ID" value="CAG5980907.1"/>
    <property type="molecule type" value="Genomic_DNA"/>
</dbReference>
<keyword evidence="2" id="KW-0964">Secreted</keyword>
<feature type="domain" description="Zona pellucida sperm-binding protein 1/4 Ig-like" evidence="6">
    <location>
        <begin position="97"/>
        <end position="168"/>
    </location>
</feature>
<name>A0A8S4BPF7_9TELE</name>
<dbReference type="GO" id="GO:0005576">
    <property type="term" value="C:extracellular region"/>
    <property type="evidence" value="ECO:0007669"/>
    <property type="project" value="UniProtKB-SubCell"/>
</dbReference>
<evidence type="ECO:0000259" key="6">
    <source>
        <dbReference type="Pfam" id="PF22821"/>
    </source>
</evidence>